<evidence type="ECO:0000256" key="2">
    <source>
        <dbReference type="ARBA" id="ARBA00023125"/>
    </source>
</evidence>
<keyword evidence="1" id="KW-0805">Transcription regulation</keyword>
<sequence length="273" mass="31309">MNTLRNYVPIQAPTIENPSPDSSYTYHEYLPSPALSPYVACYWTLDYTASPLQQPLHRILPDGCVDIIFNLKVRDAATSGFITGLMSSYEALRLTQDQSLFGVRFFAESVRPFIRYPASDFREGPVFLEEAWGLDVNQLNEEMVTALDSANRMDVVERFLLGVFGQNNVCSEPLLEHGMQYLYAAKGRITVRALAEKLNYSERTIRRAFQKELGVSPKEMSEIIRFQNLLQELHQAKPIRFPDIAAQYGYYDQPHFINNFRRLYGMSPVQALK</sequence>
<dbReference type="InterPro" id="IPR009057">
    <property type="entry name" value="Homeodomain-like_sf"/>
</dbReference>
<evidence type="ECO:0000313" key="5">
    <source>
        <dbReference type="EMBL" id="OME94876.1"/>
    </source>
</evidence>
<dbReference type="SUPFAM" id="SSF46689">
    <property type="entry name" value="Homeodomain-like"/>
    <property type="match status" value="1"/>
</dbReference>
<dbReference type="OrthoDB" id="323290at2"/>
<gene>
    <name evidence="5" type="ORF">BK123_07205</name>
</gene>
<comment type="caution">
    <text evidence="5">The sequence shown here is derived from an EMBL/GenBank/DDBJ whole genome shotgun (WGS) entry which is preliminary data.</text>
</comment>
<evidence type="ECO:0000256" key="1">
    <source>
        <dbReference type="ARBA" id="ARBA00023015"/>
    </source>
</evidence>
<dbReference type="STRING" id="1401.BK123_07205"/>
<dbReference type="AlphaFoldDB" id="A0A1R1B5T6"/>
<dbReference type="PANTHER" id="PTHR46796">
    <property type="entry name" value="HTH-TYPE TRANSCRIPTIONAL ACTIVATOR RHAS-RELATED"/>
    <property type="match status" value="1"/>
</dbReference>
<dbReference type="SMART" id="SM00342">
    <property type="entry name" value="HTH_ARAC"/>
    <property type="match status" value="1"/>
</dbReference>
<dbReference type="Pfam" id="PF12833">
    <property type="entry name" value="HTH_18"/>
    <property type="match status" value="1"/>
</dbReference>
<evidence type="ECO:0000256" key="3">
    <source>
        <dbReference type="ARBA" id="ARBA00023163"/>
    </source>
</evidence>
<dbReference type="InterPro" id="IPR046532">
    <property type="entry name" value="DUF6597"/>
</dbReference>
<dbReference type="Gene3D" id="1.10.10.60">
    <property type="entry name" value="Homeodomain-like"/>
    <property type="match status" value="1"/>
</dbReference>
<evidence type="ECO:0000313" key="6">
    <source>
        <dbReference type="Proteomes" id="UP000187074"/>
    </source>
</evidence>
<keyword evidence="2" id="KW-0238">DNA-binding</keyword>
<feature type="domain" description="HTH araC/xylS-type" evidence="4">
    <location>
        <begin position="176"/>
        <end position="273"/>
    </location>
</feature>
<accession>A0A1R1B5T6</accession>
<dbReference type="Proteomes" id="UP000187074">
    <property type="component" value="Unassembled WGS sequence"/>
</dbReference>
<proteinExistence type="predicted"/>
<dbReference type="GO" id="GO:0043565">
    <property type="term" value="F:sequence-specific DNA binding"/>
    <property type="evidence" value="ECO:0007669"/>
    <property type="project" value="InterPro"/>
</dbReference>
<protein>
    <submittedName>
        <fullName evidence="5">AraC family transcriptional regulator</fullName>
    </submittedName>
</protein>
<dbReference type="EMBL" id="MRTF01000002">
    <property type="protein sequence ID" value="OME94876.1"/>
    <property type="molecule type" value="Genomic_DNA"/>
</dbReference>
<dbReference type="PANTHER" id="PTHR46796:SF13">
    <property type="entry name" value="HTH-TYPE TRANSCRIPTIONAL ACTIVATOR RHAS"/>
    <property type="match status" value="1"/>
</dbReference>
<reference evidence="5 6" key="1">
    <citation type="submission" date="2016-11" db="EMBL/GenBank/DDBJ databases">
        <title>Paenibacillus species isolates.</title>
        <authorList>
            <person name="Beno S.M."/>
        </authorList>
    </citation>
    <scope>NUCLEOTIDE SEQUENCE [LARGE SCALE GENOMIC DNA]</scope>
    <source>
        <strain evidence="5 6">FSL F4-0100</strain>
    </source>
</reference>
<evidence type="ECO:0000259" key="4">
    <source>
        <dbReference type="PROSITE" id="PS01124"/>
    </source>
</evidence>
<dbReference type="GO" id="GO:0003700">
    <property type="term" value="F:DNA-binding transcription factor activity"/>
    <property type="evidence" value="ECO:0007669"/>
    <property type="project" value="InterPro"/>
</dbReference>
<dbReference type="Pfam" id="PF20240">
    <property type="entry name" value="DUF6597"/>
    <property type="match status" value="1"/>
</dbReference>
<dbReference type="PROSITE" id="PS01124">
    <property type="entry name" value="HTH_ARAC_FAMILY_2"/>
    <property type="match status" value="1"/>
</dbReference>
<keyword evidence="3" id="KW-0804">Transcription</keyword>
<dbReference type="InterPro" id="IPR018060">
    <property type="entry name" value="HTH_AraC"/>
</dbReference>
<name>A0A1R1B5T6_PAELA</name>
<dbReference type="RefSeq" id="WP_076321696.1">
    <property type="nucleotide sequence ID" value="NZ_MRTF01000002.1"/>
</dbReference>
<organism evidence="5 6">
    <name type="scientific">Paenibacillus lautus</name>
    <name type="common">Bacillus lautus</name>
    <dbReference type="NCBI Taxonomy" id="1401"/>
    <lineage>
        <taxon>Bacteria</taxon>
        <taxon>Bacillati</taxon>
        <taxon>Bacillota</taxon>
        <taxon>Bacilli</taxon>
        <taxon>Bacillales</taxon>
        <taxon>Paenibacillaceae</taxon>
        <taxon>Paenibacillus</taxon>
    </lineage>
</organism>
<dbReference type="InterPro" id="IPR050204">
    <property type="entry name" value="AraC_XylS_family_regulators"/>
</dbReference>